<reference evidence="2 3" key="1">
    <citation type="submission" date="2018-03" db="EMBL/GenBank/DDBJ databases">
        <title>Genomic Encyclopedia of Archaeal and Bacterial Type Strains, Phase II (KMG-II): from individual species to whole genera.</title>
        <authorList>
            <person name="Goeker M."/>
        </authorList>
    </citation>
    <scope>NUCLEOTIDE SEQUENCE [LARGE SCALE GENOMIC DNA]</scope>
    <source>
        <strain evidence="2 3">DSM 45601</strain>
    </source>
</reference>
<gene>
    <name evidence="2" type="ORF">CLV72_104115</name>
</gene>
<dbReference type="InterPro" id="IPR002347">
    <property type="entry name" value="SDR_fam"/>
</dbReference>
<organism evidence="2 3">
    <name type="scientific">Allonocardiopsis opalescens</name>
    <dbReference type="NCBI Taxonomy" id="1144618"/>
    <lineage>
        <taxon>Bacteria</taxon>
        <taxon>Bacillati</taxon>
        <taxon>Actinomycetota</taxon>
        <taxon>Actinomycetes</taxon>
        <taxon>Streptosporangiales</taxon>
        <taxon>Allonocardiopsis</taxon>
    </lineage>
</organism>
<dbReference type="PANTHER" id="PTHR42879:SF2">
    <property type="entry name" value="3-OXOACYL-[ACYL-CARRIER-PROTEIN] REDUCTASE FABG"/>
    <property type="match status" value="1"/>
</dbReference>
<sequence>MLITGGSGGIGRAAVRRFALAGDRVWFTYRTHRADALALEAELAAAGADATGLPFDQGDWASHQRLAASLPGPVDVLVNNAAVGSKTVERHVPGPAEERDAAFMRINTVGPLWLIRQLLPAMRERGRGTIINIASVGGGVAAFPGFHLADGMSKAALAYLTRQLAAELAHEGVDVFAICPGAVDTPMLAASTLDALDAAERAELVGRLPKGRLIEPEEIAELVWWLAGDAARVLHGAVLDASLGLGVHPGLLTGRAATGRDTTRGSTG</sequence>
<dbReference type="InterPro" id="IPR036291">
    <property type="entry name" value="NAD(P)-bd_dom_sf"/>
</dbReference>
<accession>A0A2T0Q409</accession>
<comment type="similarity">
    <text evidence="1">Belongs to the short-chain dehydrogenases/reductases (SDR) family.</text>
</comment>
<evidence type="ECO:0000256" key="1">
    <source>
        <dbReference type="ARBA" id="ARBA00006484"/>
    </source>
</evidence>
<keyword evidence="3" id="KW-1185">Reference proteome</keyword>
<dbReference type="PRINTS" id="PR00081">
    <property type="entry name" value="GDHRDH"/>
</dbReference>
<dbReference type="Proteomes" id="UP000237846">
    <property type="component" value="Unassembled WGS sequence"/>
</dbReference>
<evidence type="ECO:0000313" key="3">
    <source>
        <dbReference type="Proteomes" id="UP000237846"/>
    </source>
</evidence>
<evidence type="ECO:0000313" key="2">
    <source>
        <dbReference type="EMBL" id="PRX98538.1"/>
    </source>
</evidence>
<dbReference type="PANTHER" id="PTHR42879">
    <property type="entry name" value="3-OXOACYL-(ACYL-CARRIER-PROTEIN) REDUCTASE"/>
    <property type="match status" value="1"/>
</dbReference>
<dbReference type="InterPro" id="IPR050259">
    <property type="entry name" value="SDR"/>
</dbReference>
<dbReference type="AlphaFoldDB" id="A0A2T0Q409"/>
<protein>
    <submittedName>
        <fullName evidence="2">NAD(P)-dependent dehydrogenase (Short-subunit alcohol dehydrogenase family)</fullName>
    </submittedName>
</protein>
<name>A0A2T0Q409_9ACTN</name>
<dbReference type="Gene3D" id="3.40.50.720">
    <property type="entry name" value="NAD(P)-binding Rossmann-like Domain"/>
    <property type="match status" value="1"/>
</dbReference>
<dbReference type="PRINTS" id="PR00080">
    <property type="entry name" value="SDRFAMILY"/>
</dbReference>
<dbReference type="Pfam" id="PF13561">
    <property type="entry name" value="adh_short_C2"/>
    <property type="match status" value="1"/>
</dbReference>
<comment type="caution">
    <text evidence="2">The sequence shown here is derived from an EMBL/GenBank/DDBJ whole genome shotgun (WGS) entry which is preliminary data.</text>
</comment>
<dbReference type="SUPFAM" id="SSF51735">
    <property type="entry name" value="NAD(P)-binding Rossmann-fold domains"/>
    <property type="match status" value="1"/>
</dbReference>
<dbReference type="EMBL" id="PVZC01000004">
    <property type="protein sequence ID" value="PRX98538.1"/>
    <property type="molecule type" value="Genomic_DNA"/>
</dbReference>
<proteinExistence type="inferred from homology"/>